<name>A0ABX7XDT8_9FLAO</name>
<feature type="transmembrane region" description="Helical" evidence="1">
    <location>
        <begin position="38"/>
        <end position="58"/>
    </location>
</feature>
<keyword evidence="1" id="KW-1133">Transmembrane helix</keyword>
<dbReference type="RefSeq" id="WP_230476645.1">
    <property type="nucleotide sequence ID" value="NZ_CP072842.1"/>
</dbReference>
<protein>
    <submittedName>
        <fullName evidence="2">Uncharacterized protein</fullName>
    </submittedName>
</protein>
<keyword evidence="1" id="KW-0472">Membrane</keyword>
<keyword evidence="3" id="KW-1185">Reference proteome</keyword>
<organism evidence="2 3">
    <name type="scientific">Faecalibacter bovis</name>
    <dbReference type="NCBI Taxonomy" id="2898187"/>
    <lineage>
        <taxon>Bacteria</taxon>
        <taxon>Pseudomonadati</taxon>
        <taxon>Bacteroidota</taxon>
        <taxon>Flavobacteriia</taxon>
        <taxon>Flavobacteriales</taxon>
        <taxon>Weeksellaceae</taxon>
        <taxon>Faecalibacter</taxon>
    </lineage>
</organism>
<evidence type="ECO:0000313" key="2">
    <source>
        <dbReference type="EMBL" id="QTV06004.1"/>
    </source>
</evidence>
<gene>
    <name evidence="2" type="ORF">J9309_01260</name>
</gene>
<accession>A0ABX7XDT8</accession>
<feature type="transmembrane region" description="Helical" evidence="1">
    <location>
        <begin position="12"/>
        <end position="32"/>
    </location>
</feature>
<dbReference type="Proteomes" id="UP000672011">
    <property type="component" value="Chromosome"/>
</dbReference>
<evidence type="ECO:0000256" key="1">
    <source>
        <dbReference type="SAM" id="Phobius"/>
    </source>
</evidence>
<evidence type="ECO:0000313" key="3">
    <source>
        <dbReference type="Proteomes" id="UP000672011"/>
    </source>
</evidence>
<sequence>MMYMYNNNVRIAKKIAIGTIISGLIFLATYYFTYDISYALGGLFFGLGVAAIVITILISGAIAAKRQNHTSKEKSSTLLWNLISLISIAIFTAIGLCLINSSKIVIKNNSDSVVKNIFITGCQNFEIENIEANSSKTIFVHYNKNTSKDCAIGIRYTTSDAMEDEILISTIKPFEGEKVLYEIN</sequence>
<reference evidence="3" key="2">
    <citation type="submission" date="2021-04" db="EMBL/GenBank/DDBJ databases">
        <title>Taxonomy of Flavobacteriaceae bacterium ZY171143.</title>
        <authorList>
            <person name="Li F."/>
        </authorList>
    </citation>
    <scope>NUCLEOTIDE SEQUENCE [LARGE SCALE GENOMIC DNA]</scope>
    <source>
        <strain evidence="3">ZY171143</strain>
    </source>
</reference>
<dbReference type="EMBL" id="CP072842">
    <property type="protein sequence ID" value="QTV06004.1"/>
    <property type="molecule type" value="Genomic_DNA"/>
</dbReference>
<proteinExistence type="predicted"/>
<feature type="transmembrane region" description="Helical" evidence="1">
    <location>
        <begin position="78"/>
        <end position="101"/>
    </location>
</feature>
<keyword evidence="1" id="KW-0812">Transmembrane</keyword>
<reference evidence="2 3" key="1">
    <citation type="journal article" date="2021" name="Int. J. Syst. Evol. Microbiol.">
        <title>Faecalibacter bovis sp. nov., isolated from cow faeces.</title>
        <authorList>
            <person name="Li F."/>
            <person name="Zhao W."/>
            <person name="Hong Q."/>
            <person name="Shao Q."/>
            <person name="Song J."/>
            <person name="Yang S."/>
        </authorList>
    </citation>
    <scope>NUCLEOTIDE SEQUENCE [LARGE SCALE GENOMIC DNA]</scope>
    <source>
        <strain evidence="2 3">ZY171143</strain>
    </source>
</reference>